<keyword evidence="2" id="KW-1185">Reference proteome</keyword>
<reference evidence="2" key="1">
    <citation type="journal article" date="2012" name="Science">
        <title>The Paleozoic origin of enzymatic lignin decomposition reconstructed from 31 fungal genomes.</title>
        <authorList>
            <person name="Floudas D."/>
            <person name="Binder M."/>
            <person name="Riley R."/>
            <person name="Barry K."/>
            <person name="Blanchette R.A."/>
            <person name="Henrissat B."/>
            <person name="Martinez A.T."/>
            <person name="Otillar R."/>
            <person name="Spatafora J.W."/>
            <person name="Yadav J.S."/>
            <person name="Aerts A."/>
            <person name="Benoit I."/>
            <person name="Boyd A."/>
            <person name="Carlson A."/>
            <person name="Copeland A."/>
            <person name="Coutinho P.M."/>
            <person name="de Vries R.P."/>
            <person name="Ferreira P."/>
            <person name="Findley K."/>
            <person name="Foster B."/>
            <person name="Gaskell J."/>
            <person name="Glotzer D."/>
            <person name="Gorecki P."/>
            <person name="Heitman J."/>
            <person name="Hesse C."/>
            <person name="Hori C."/>
            <person name="Igarashi K."/>
            <person name="Jurgens J.A."/>
            <person name="Kallen N."/>
            <person name="Kersten P."/>
            <person name="Kohler A."/>
            <person name="Kuees U."/>
            <person name="Kumar T.K.A."/>
            <person name="Kuo A."/>
            <person name="LaButti K."/>
            <person name="Larrondo L.F."/>
            <person name="Lindquist E."/>
            <person name="Ling A."/>
            <person name="Lombard V."/>
            <person name="Lucas S."/>
            <person name="Lundell T."/>
            <person name="Martin R."/>
            <person name="McLaughlin D.J."/>
            <person name="Morgenstern I."/>
            <person name="Morin E."/>
            <person name="Murat C."/>
            <person name="Nagy L.G."/>
            <person name="Nolan M."/>
            <person name="Ohm R.A."/>
            <person name="Patyshakuliyeva A."/>
            <person name="Rokas A."/>
            <person name="Ruiz-Duenas F.J."/>
            <person name="Sabat G."/>
            <person name="Salamov A."/>
            <person name="Samejima M."/>
            <person name="Schmutz J."/>
            <person name="Slot J.C."/>
            <person name="St John F."/>
            <person name="Stenlid J."/>
            <person name="Sun H."/>
            <person name="Sun S."/>
            <person name="Syed K."/>
            <person name="Tsang A."/>
            <person name="Wiebenga A."/>
            <person name="Young D."/>
            <person name="Pisabarro A."/>
            <person name="Eastwood D.C."/>
            <person name="Martin F."/>
            <person name="Cullen D."/>
            <person name="Grigoriev I.V."/>
            <person name="Hibbett D.S."/>
        </authorList>
    </citation>
    <scope>NUCLEOTIDE SEQUENCE [LARGE SCALE GENOMIC DNA]</scope>
    <source>
        <strain evidence="2">TFB10046</strain>
    </source>
</reference>
<sequence>MAFRIQNPESNVRTVLPEPVLPETPPIPEHLKIAPPPVGYISAQLEEDARAAEAKAARYGPVPPKLVVPPRPGMIIPPAPDCTQPAAALRPQQQFPASMVAPKLIPGHTLYTADYQCPYAECRQDGKILVCDSEEVLKEHNWKVPGLF</sequence>
<evidence type="ECO:0000313" key="1">
    <source>
        <dbReference type="EMBL" id="EJD34689.1"/>
    </source>
</evidence>
<proteinExistence type="predicted"/>
<accession>J0WRQ6</accession>
<dbReference type="AlphaFoldDB" id="J0WRQ6"/>
<dbReference type="Proteomes" id="UP000006514">
    <property type="component" value="Unassembled WGS sequence"/>
</dbReference>
<dbReference type="KEGG" id="adl:AURDEDRAFT_131033"/>
<name>J0WRQ6_AURST</name>
<evidence type="ECO:0000313" key="2">
    <source>
        <dbReference type="Proteomes" id="UP000006514"/>
    </source>
</evidence>
<protein>
    <submittedName>
        <fullName evidence="1">Uncharacterized protein</fullName>
    </submittedName>
</protein>
<gene>
    <name evidence="1" type="ORF">AURDEDRAFT_131033</name>
</gene>
<dbReference type="EMBL" id="JH687927">
    <property type="protein sequence ID" value="EJD34689.1"/>
    <property type="molecule type" value="Genomic_DNA"/>
</dbReference>
<organism evidence="1 2">
    <name type="scientific">Auricularia subglabra (strain TFB-10046 / SS5)</name>
    <name type="common">White-rot fungus</name>
    <name type="synonym">Auricularia delicata (strain TFB10046)</name>
    <dbReference type="NCBI Taxonomy" id="717982"/>
    <lineage>
        <taxon>Eukaryota</taxon>
        <taxon>Fungi</taxon>
        <taxon>Dikarya</taxon>
        <taxon>Basidiomycota</taxon>
        <taxon>Agaricomycotina</taxon>
        <taxon>Agaricomycetes</taxon>
        <taxon>Auriculariales</taxon>
        <taxon>Auriculariaceae</taxon>
        <taxon>Auricularia</taxon>
    </lineage>
</organism>
<dbReference type="InParanoid" id="J0WRQ6"/>